<evidence type="ECO:0008006" key="4">
    <source>
        <dbReference type="Google" id="ProtNLM"/>
    </source>
</evidence>
<dbReference type="EMBL" id="FNDK01000035">
    <property type="protein sequence ID" value="SDI32736.1"/>
    <property type="molecule type" value="Genomic_DNA"/>
</dbReference>
<evidence type="ECO:0000313" key="3">
    <source>
        <dbReference type="Proteomes" id="UP000199163"/>
    </source>
</evidence>
<feature type="transmembrane region" description="Helical" evidence="1">
    <location>
        <begin position="128"/>
        <end position="153"/>
    </location>
</feature>
<name>A0A1G8JNI5_9BACI</name>
<feature type="transmembrane region" description="Helical" evidence="1">
    <location>
        <begin position="86"/>
        <end position="107"/>
    </location>
</feature>
<dbReference type="OrthoDB" id="1911369at2"/>
<reference evidence="2 3" key="1">
    <citation type="submission" date="2016-10" db="EMBL/GenBank/DDBJ databases">
        <authorList>
            <person name="de Groot N.N."/>
        </authorList>
    </citation>
    <scope>NUCLEOTIDE SEQUENCE [LARGE SCALE GENOMIC DNA]</scope>
    <source>
        <strain evidence="2 3">DSM 21632</strain>
    </source>
</reference>
<evidence type="ECO:0000313" key="2">
    <source>
        <dbReference type="EMBL" id="SDI32736.1"/>
    </source>
</evidence>
<proteinExistence type="predicted"/>
<sequence>MSRKKPHIPFPNEKVIEREIETIISRGLDPTPSFGRYLLTMYRQIGFRNIFRDATEIAFTLFLSIIILTFLSISAGNYAAFEQGNLYTWIFGWSPALYMIMAYFFFINKKQSPVYEVEMTCKYNMYQLAAFRMLIFGLVAMLMNGFMIFLIASEYQLNFYFAFILSTTSLFLFAAVFLYAQLKVTSLISKLTVIAGWGLINMFLSYFSSEVYQTILQQIPFYVYGVISICGFILYYKHLKKLTVYARAKGVV</sequence>
<protein>
    <recommendedName>
        <fullName evidence="4">ABC-2 family transporter protein</fullName>
    </recommendedName>
</protein>
<feature type="transmembrane region" description="Helical" evidence="1">
    <location>
        <begin position="57"/>
        <end position="80"/>
    </location>
</feature>
<dbReference type="Proteomes" id="UP000199163">
    <property type="component" value="Unassembled WGS sequence"/>
</dbReference>
<dbReference type="RefSeq" id="WP_091276550.1">
    <property type="nucleotide sequence ID" value="NZ_FNDK01000035.1"/>
</dbReference>
<accession>A0A1G8JNI5</accession>
<keyword evidence="1" id="KW-0472">Membrane</keyword>
<feature type="transmembrane region" description="Helical" evidence="1">
    <location>
        <begin position="159"/>
        <end position="180"/>
    </location>
</feature>
<keyword evidence="1" id="KW-1133">Transmembrane helix</keyword>
<keyword evidence="1" id="KW-0812">Transmembrane</keyword>
<dbReference type="AlphaFoldDB" id="A0A1G8JNI5"/>
<evidence type="ECO:0000256" key="1">
    <source>
        <dbReference type="SAM" id="Phobius"/>
    </source>
</evidence>
<organism evidence="2 3">
    <name type="scientific">Alteribacillus persepolensis</name>
    <dbReference type="NCBI Taxonomy" id="568899"/>
    <lineage>
        <taxon>Bacteria</taxon>
        <taxon>Bacillati</taxon>
        <taxon>Bacillota</taxon>
        <taxon>Bacilli</taxon>
        <taxon>Bacillales</taxon>
        <taxon>Bacillaceae</taxon>
        <taxon>Alteribacillus</taxon>
    </lineage>
</organism>
<feature type="transmembrane region" description="Helical" evidence="1">
    <location>
        <begin position="187"/>
        <end position="207"/>
    </location>
</feature>
<keyword evidence="3" id="KW-1185">Reference proteome</keyword>
<feature type="transmembrane region" description="Helical" evidence="1">
    <location>
        <begin position="219"/>
        <end position="236"/>
    </location>
</feature>
<dbReference type="STRING" id="568899.SAMN05192534_1353"/>
<gene>
    <name evidence="2" type="ORF">SAMN05192534_1353</name>
</gene>